<accession>A0A844XS34</accession>
<dbReference type="Pfam" id="PF16162">
    <property type="entry name" value="KwaB"/>
    <property type="match status" value="1"/>
</dbReference>
<name>A0A844XS34_9SPHN</name>
<keyword evidence="2" id="KW-1185">Reference proteome</keyword>
<dbReference type="InterPro" id="IPR032359">
    <property type="entry name" value="KwaB-like"/>
</dbReference>
<dbReference type="OrthoDB" id="8387556at2"/>
<sequence>MENEFIQIFANLTPLTTFVGSNKIHLRRMCSIRQKGHYKDQTFISRLRQHHAAHGLSLQFDQNGLIVCTPDNCRDVITALLDHRLASAFSENVYDVPDATKVA</sequence>
<gene>
    <name evidence="1" type="ORF">GRI69_11770</name>
</gene>
<protein>
    <submittedName>
        <fullName evidence="1">DUF4868 domain-containing protein</fullName>
    </submittedName>
</protein>
<comment type="caution">
    <text evidence="1">The sequence shown here is derived from an EMBL/GenBank/DDBJ whole genome shotgun (WGS) entry which is preliminary data.</text>
</comment>
<dbReference type="EMBL" id="WTYC01000006">
    <property type="protein sequence ID" value="MXO48935.1"/>
    <property type="molecule type" value="Genomic_DNA"/>
</dbReference>
<proteinExistence type="predicted"/>
<dbReference type="Proteomes" id="UP000448199">
    <property type="component" value="Unassembled WGS sequence"/>
</dbReference>
<reference evidence="1 2" key="1">
    <citation type="submission" date="2019-12" db="EMBL/GenBank/DDBJ databases">
        <title>Genomic-based taxomic classification of the family Erythrobacteraceae.</title>
        <authorList>
            <person name="Xu L."/>
        </authorList>
    </citation>
    <scope>NUCLEOTIDE SEQUENCE [LARGE SCALE GENOMIC DNA]</scope>
    <source>
        <strain evidence="1 2">DSM 17792</strain>
    </source>
</reference>
<evidence type="ECO:0000313" key="2">
    <source>
        <dbReference type="Proteomes" id="UP000448199"/>
    </source>
</evidence>
<organism evidence="1 2">
    <name type="scientific">Qipengyuania vulgaris</name>
    <dbReference type="NCBI Taxonomy" id="291985"/>
    <lineage>
        <taxon>Bacteria</taxon>
        <taxon>Pseudomonadati</taxon>
        <taxon>Pseudomonadota</taxon>
        <taxon>Alphaproteobacteria</taxon>
        <taxon>Sphingomonadales</taxon>
        <taxon>Erythrobacteraceae</taxon>
        <taxon>Qipengyuania</taxon>
    </lineage>
</organism>
<evidence type="ECO:0000313" key="1">
    <source>
        <dbReference type="EMBL" id="MXO48935.1"/>
    </source>
</evidence>
<dbReference type="AlphaFoldDB" id="A0A844XS34"/>